<gene>
    <name evidence="3" type="ORF">HHI36_009367</name>
</gene>
<feature type="compositionally biased region" description="Polar residues" evidence="1">
    <location>
        <begin position="537"/>
        <end position="547"/>
    </location>
</feature>
<evidence type="ECO:0000313" key="3">
    <source>
        <dbReference type="EMBL" id="KAL3270316.1"/>
    </source>
</evidence>
<evidence type="ECO:0000313" key="4">
    <source>
        <dbReference type="Proteomes" id="UP001516400"/>
    </source>
</evidence>
<sequence length="859" mass="97760">MYKPPENTNRVKSIKSKFENIEKSNDVKEGRNIFKNGTRDNLNMPTNYLEKQECSVSRLNLERQLSDPSKRNIKRTPAFRLDKNTEKVALQRGSVINKSQEFKHILKPINVPKANNCDITPITSESNVNTKVPFITKNNKPILYKSKSSIDFNLIRNKFNSENINNNTVKEPNQRNEECRMKNISALYTEPIPKSLRNKTCDKTIPKPIYSNLDELSDEMKNLNGIENNNIHMCSTLKLTERKKNNNSQNSMTNVTTDKLYGGIPNGKKNLVECNNSDSNSALKKLDHLLELTKLNSLQKTKSERQVGLSLELTDTLKNALKKPLPTGPAPKKPPRTFTHCFKHEPTEAHINNSEKNVSFLHISKNQDSETEKPLCLREKVNLKRNDPKYMLNKLETALRNNKLRYKRNIKTDVSTTSGEDSDDNIVKSISNVEAVKQNHVLVPDNFSKSNNSSPSNNMFVQALNLNCLNSHTCLSPPYSKLNESKSSFFISKKNEEPVYAEPWHFEDLKVKNTPRARSVSSDRNSRNKRNSLYYLSSPVSCSTPRSNNPNAMNNSTNQTDVPSSTQKCRSEKSPSPEVSSLSSFTSDSAASTPMDDTEKSLLASIKIKELIDVFENNTITEVDQTMTNDRDTIDTSFEANDSGGGEERKDESERTSMTPDRKLSAEDPTVSKFRSYIKNVSVYSKTRPSKKKSTLFECCLIVEWNADVRRIKFKFPHTVKTPHKIEDLCFPDAACGPLDKTLNAQCYSLVITDDKGERTFGYCRRVVPEGSNKCLPIAYCILSKHKSPRFYRKILIELESRHGISEFHRDNLLRAFYFNTFPEPGETITIKLTDTIACGRNKENYTNVKEESEKKRNS</sequence>
<feature type="compositionally biased region" description="Basic and acidic residues" evidence="1">
    <location>
        <begin position="646"/>
        <end position="666"/>
    </location>
</feature>
<dbReference type="InterPro" id="IPR005113">
    <property type="entry name" value="uDENN_dom"/>
</dbReference>
<organism evidence="3 4">
    <name type="scientific">Cryptolaemus montrouzieri</name>
    <dbReference type="NCBI Taxonomy" id="559131"/>
    <lineage>
        <taxon>Eukaryota</taxon>
        <taxon>Metazoa</taxon>
        <taxon>Ecdysozoa</taxon>
        <taxon>Arthropoda</taxon>
        <taxon>Hexapoda</taxon>
        <taxon>Insecta</taxon>
        <taxon>Pterygota</taxon>
        <taxon>Neoptera</taxon>
        <taxon>Endopterygota</taxon>
        <taxon>Coleoptera</taxon>
        <taxon>Polyphaga</taxon>
        <taxon>Cucujiformia</taxon>
        <taxon>Coccinelloidea</taxon>
        <taxon>Coccinellidae</taxon>
        <taxon>Scymninae</taxon>
        <taxon>Scymnini</taxon>
        <taxon>Cryptolaemus</taxon>
    </lineage>
</organism>
<protein>
    <recommendedName>
        <fullName evidence="2">uDENN domain-containing protein</fullName>
    </recommendedName>
</protein>
<feature type="domain" description="uDENN" evidence="2">
    <location>
        <begin position="712"/>
        <end position="767"/>
    </location>
</feature>
<feature type="compositionally biased region" description="Polar residues" evidence="1">
    <location>
        <begin position="559"/>
        <end position="568"/>
    </location>
</feature>
<dbReference type="PANTHER" id="PTHR15288:SF0">
    <property type="entry name" value="UDENN DOMAIN-CONTAINING PROTEIN"/>
    <property type="match status" value="1"/>
</dbReference>
<feature type="region of interest" description="Disordered" evidence="1">
    <location>
        <begin position="626"/>
        <end position="668"/>
    </location>
</feature>
<proteinExistence type="predicted"/>
<keyword evidence="4" id="KW-1185">Reference proteome</keyword>
<dbReference type="Pfam" id="PF03456">
    <property type="entry name" value="uDENN"/>
    <property type="match status" value="1"/>
</dbReference>
<reference evidence="3 4" key="1">
    <citation type="journal article" date="2021" name="BMC Biol.">
        <title>Horizontally acquired antibacterial genes associated with adaptive radiation of ladybird beetles.</title>
        <authorList>
            <person name="Li H.S."/>
            <person name="Tang X.F."/>
            <person name="Huang Y.H."/>
            <person name="Xu Z.Y."/>
            <person name="Chen M.L."/>
            <person name="Du X.Y."/>
            <person name="Qiu B.Y."/>
            <person name="Chen P.T."/>
            <person name="Zhang W."/>
            <person name="Slipinski A."/>
            <person name="Escalona H.E."/>
            <person name="Waterhouse R.M."/>
            <person name="Zwick A."/>
            <person name="Pang H."/>
        </authorList>
    </citation>
    <scope>NUCLEOTIDE SEQUENCE [LARGE SCALE GENOMIC DNA]</scope>
    <source>
        <strain evidence="3">SYSU2018</strain>
    </source>
</reference>
<dbReference type="PANTHER" id="PTHR15288">
    <property type="entry name" value="DENN DOMAIN-CONTAINING PROTEIN 2"/>
    <property type="match status" value="1"/>
</dbReference>
<dbReference type="Proteomes" id="UP001516400">
    <property type="component" value="Unassembled WGS sequence"/>
</dbReference>
<accession>A0ABD2MVA1</accession>
<dbReference type="AlphaFoldDB" id="A0ABD2MVA1"/>
<evidence type="ECO:0000259" key="2">
    <source>
        <dbReference type="Pfam" id="PF03456"/>
    </source>
</evidence>
<dbReference type="Gene3D" id="3.30.450.200">
    <property type="match status" value="1"/>
</dbReference>
<dbReference type="InterPro" id="IPR051942">
    <property type="entry name" value="DENN_domain_containing_2"/>
</dbReference>
<feature type="compositionally biased region" description="Low complexity" evidence="1">
    <location>
        <begin position="548"/>
        <end position="558"/>
    </location>
</feature>
<feature type="region of interest" description="Disordered" evidence="1">
    <location>
        <begin position="537"/>
        <end position="596"/>
    </location>
</feature>
<dbReference type="EMBL" id="JABFTP020000021">
    <property type="protein sequence ID" value="KAL3270316.1"/>
    <property type="molecule type" value="Genomic_DNA"/>
</dbReference>
<evidence type="ECO:0000256" key="1">
    <source>
        <dbReference type="SAM" id="MobiDB-lite"/>
    </source>
</evidence>
<feature type="compositionally biased region" description="Low complexity" evidence="1">
    <location>
        <begin position="576"/>
        <end position="593"/>
    </location>
</feature>
<comment type="caution">
    <text evidence="3">The sequence shown here is derived from an EMBL/GenBank/DDBJ whole genome shotgun (WGS) entry which is preliminary data.</text>
</comment>
<name>A0ABD2MVA1_9CUCU</name>